<comment type="caution">
    <text evidence="1">The sequence shown here is derived from an EMBL/GenBank/DDBJ whole genome shotgun (WGS) entry which is preliminary data.</text>
</comment>
<name>A0ABR1RN27_9PEZI</name>
<dbReference type="EMBL" id="JAQQWK010000014">
    <property type="protein sequence ID" value="KAK8016374.1"/>
    <property type="molecule type" value="Genomic_DNA"/>
</dbReference>
<dbReference type="InterPro" id="IPR011009">
    <property type="entry name" value="Kinase-like_dom_sf"/>
</dbReference>
<reference evidence="1 2" key="1">
    <citation type="submission" date="2023-01" db="EMBL/GenBank/DDBJ databases">
        <title>Analysis of 21 Apiospora genomes using comparative genomics revels a genus with tremendous synthesis potential of carbohydrate active enzymes and secondary metabolites.</title>
        <authorList>
            <person name="Sorensen T."/>
        </authorList>
    </citation>
    <scope>NUCLEOTIDE SEQUENCE [LARGE SCALE GENOMIC DNA]</scope>
    <source>
        <strain evidence="1 2">CBS 33761</strain>
    </source>
</reference>
<evidence type="ECO:0000313" key="1">
    <source>
        <dbReference type="EMBL" id="KAK8016374.1"/>
    </source>
</evidence>
<keyword evidence="2" id="KW-1185">Reference proteome</keyword>
<evidence type="ECO:0008006" key="3">
    <source>
        <dbReference type="Google" id="ProtNLM"/>
    </source>
</evidence>
<sequence>MAYSQVDPVEAAKNIQLYFDQDGRYATEGFVSHGTAGHVYRIKTTTEAKTRRRIVKIPFGTDDDAAVPSRRNFLTEEAGLKALQAAMHVVNKLDTPDDPLGKPVPGGATSIVKGWVYMEWLENGTLEQFIRRAMGRSAPLPNRLIWRLLLCRKGSLPQWTVLLEVDMPSHQDSYCSVMFGHFPSDNLLEHELTPILKMIDLGGMERRSTPTSFAWDAAVQRLLEFLSQEIEPLLFAGRNPDFLLKYDPSLDLDLYRLIDPSMGSGEAEPMSLQYMEEVAADVILTRTAVWYRDNMPRSSLDETDEAVLRIIQELVLEPSKPKDTVADVMQALIEGIESLTI</sequence>
<evidence type="ECO:0000313" key="2">
    <source>
        <dbReference type="Proteomes" id="UP001444661"/>
    </source>
</evidence>
<proteinExistence type="predicted"/>
<accession>A0ABR1RN27</accession>
<protein>
    <recommendedName>
        <fullName evidence="3">Protein kinase domain-containing protein</fullName>
    </recommendedName>
</protein>
<organism evidence="1 2">
    <name type="scientific">Apiospora rasikravindrae</name>
    <dbReference type="NCBI Taxonomy" id="990691"/>
    <lineage>
        <taxon>Eukaryota</taxon>
        <taxon>Fungi</taxon>
        <taxon>Dikarya</taxon>
        <taxon>Ascomycota</taxon>
        <taxon>Pezizomycotina</taxon>
        <taxon>Sordariomycetes</taxon>
        <taxon>Xylariomycetidae</taxon>
        <taxon>Amphisphaeriales</taxon>
        <taxon>Apiosporaceae</taxon>
        <taxon>Apiospora</taxon>
    </lineage>
</organism>
<dbReference type="Proteomes" id="UP001444661">
    <property type="component" value="Unassembled WGS sequence"/>
</dbReference>
<gene>
    <name evidence="1" type="ORF">PG993_014563</name>
</gene>
<dbReference type="SUPFAM" id="SSF56112">
    <property type="entry name" value="Protein kinase-like (PK-like)"/>
    <property type="match status" value="1"/>
</dbReference>